<dbReference type="AlphaFoldDB" id="A0A438AWB8"/>
<protein>
    <submittedName>
        <fullName evidence="1">Uncharacterized protein</fullName>
    </submittedName>
</protein>
<dbReference type="OrthoDB" id="193659at2"/>
<accession>A0A438AWB8</accession>
<dbReference type="EMBL" id="RKLO01000003">
    <property type="protein sequence ID" value="RVW02996.1"/>
    <property type="molecule type" value="Genomic_DNA"/>
</dbReference>
<evidence type="ECO:0000313" key="2">
    <source>
        <dbReference type="Proteomes" id="UP000283479"/>
    </source>
</evidence>
<sequence>MPMHFGSEYVNHLYVGDRRIDSAYLWDGSKWNVVHKYLRSASWGEQSSVLVADSDASSGGWLLTKLASFTVSGNGSGVFAVAHSWNSTPIHISWAERRLYIRVYDSRGNYKYDAGYESQDHRAIGWDAVMTRTLEGLRDGDEIRISGAATSPNTNIRTARILEASLVPHPAPD</sequence>
<keyword evidence="2" id="KW-1185">Reference proteome</keyword>
<comment type="caution">
    <text evidence="1">The sequence shown here is derived from an EMBL/GenBank/DDBJ whole genome shotgun (WGS) entry which is preliminary data.</text>
</comment>
<dbReference type="Proteomes" id="UP000283479">
    <property type="component" value="Unassembled WGS sequence"/>
</dbReference>
<dbReference type="RefSeq" id="WP_127953559.1">
    <property type="nucleotide sequence ID" value="NZ_RKLO01000003.1"/>
</dbReference>
<proteinExistence type="predicted"/>
<reference evidence="1 2" key="1">
    <citation type="submission" date="2018-11" db="EMBL/GenBank/DDBJ databases">
        <title>Rhodococcus spongicola sp. nov. and Rhodococcus xishaensis sp. nov. from marine sponges.</title>
        <authorList>
            <person name="Li L."/>
            <person name="Lin H.W."/>
        </authorList>
    </citation>
    <scope>NUCLEOTIDE SEQUENCE [LARGE SCALE GENOMIC DNA]</scope>
    <source>
        <strain evidence="1 2">LHW51113</strain>
    </source>
</reference>
<gene>
    <name evidence="1" type="ORF">EGT50_09805</name>
</gene>
<organism evidence="1 2">
    <name type="scientific">Rhodococcus xishaensis</name>
    <dbReference type="NCBI Taxonomy" id="2487364"/>
    <lineage>
        <taxon>Bacteria</taxon>
        <taxon>Bacillati</taxon>
        <taxon>Actinomycetota</taxon>
        <taxon>Actinomycetes</taxon>
        <taxon>Mycobacteriales</taxon>
        <taxon>Nocardiaceae</taxon>
        <taxon>Rhodococcus</taxon>
    </lineage>
</organism>
<name>A0A438AWB8_9NOCA</name>
<evidence type="ECO:0000313" key="1">
    <source>
        <dbReference type="EMBL" id="RVW02996.1"/>
    </source>
</evidence>